<dbReference type="Pfam" id="PF04669">
    <property type="entry name" value="PBDC1"/>
    <property type="match status" value="1"/>
</dbReference>
<evidence type="ECO:0000259" key="2">
    <source>
        <dbReference type="Pfam" id="PF04669"/>
    </source>
</evidence>
<protein>
    <submittedName>
        <fullName evidence="3">CXorf26 protein</fullName>
    </submittedName>
</protein>
<feature type="domain" description="Polysaccharide biosynthesis" evidence="2">
    <location>
        <begin position="35"/>
        <end position="158"/>
    </location>
</feature>
<feature type="region of interest" description="Disordered" evidence="1">
    <location>
        <begin position="157"/>
        <end position="181"/>
    </location>
</feature>
<evidence type="ECO:0000256" key="1">
    <source>
        <dbReference type="SAM" id="MobiDB-lite"/>
    </source>
</evidence>
<dbReference type="GO" id="GO:0005737">
    <property type="term" value="C:cytoplasm"/>
    <property type="evidence" value="ECO:0007669"/>
    <property type="project" value="TreeGrafter"/>
</dbReference>
<accession>A0A0C9R3C7</accession>
<dbReference type="EMBL" id="GBYB01001311">
    <property type="protein sequence ID" value="JAG71078.1"/>
    <property type="molecule type" value="Transcribed_RNA"/>
</dbReference>
<dbReference type="AlphaFoldDB" id="A0A0C9R3C7"/>
<dbReference type="PANTHER" id="PTHR13410">
    <property type="entry name" value="PROTEIN PBDC1"/>
    <property type="match status" value="1"/>
</dbReference>
<gene>
    <name evidence="3" type="primary">CXorf26</name>
    <name evidence="3" type="ORF">g.5319</name>
</gene>
<organism evidence="3">
    <name type="scientific">Fopius arisanus</name>
    <dbReference type="NCBI Taxonomy" id="64838"/>
    <lineage>
        <taxon>Eukaryota</taxon>
        <taxon>Metazoa</taxon>
        <taxon>Ecdysozoa</taxon>
        <taxon>Arthropoda</taxon>
        <taxon>Hexapoda</taxon>
        <taxon>Insecta</taxon>
        <taxon>Pterygota</taxon>
        <taxon>Neoptera</taxon>
        <taxon>Endopterygota</taxon>
        <taxon>Hymenoptera</taxon>
        <taxon>Apocrita</taxon>
        <taxon>Ichneumonoidea</taxon>
        <taxon>Braconidae</taxon>
        <taxon>Opiinae</taxon>
        <taxon>Fopius</taxon>
    </lineage>
</organism>
<evidence type="ECO:0000313" key="3">
    <source>
        <dbReference type="EMBL" id="JAG71078.1"/>
    </source>
</evidence>
<reference evidence="3" key="1">
    <citation type="submission" date="2015-01" db="EMBL/GenBank/DDBJ databases">
        <title>Transcriptome Assembly of Fopius arisanus.</title>
        <authorList>
            <person name="Geib S."/>
        </authorList>
    </citation>
    <scope>NUCLEOTIDE SEQUENCE</scope>
</reference>
<proteinExistence type="predicted"/>
<sequence length="181" mass="21010">FFVQNLKQFSSKMEMMQGASLLSRPAEEFGNDELVEEMWALKAMDHAEVYFNLLTSVHPSCLHLTPYDDQIYQAFREDFPDLKVELITDDTLKSDDAKVRWRTFAEKFNKLDDYAYGTLIRSDASKEFSPENSLLVVRIQFLAIEIARNREGLNDEVHRKFRPPPRTTVAEELVPGEVQET</sequence>
<dbReference type="InterPro" id="IPR023139">
    <property type="entry name" value="PBDC1-like_dom_sf"/>
</dbReference>
<dbReference type="PANTHER" id="PTHR13410:SF9">
    <property type="entry name" value="PROTEIN PBDC1"/>
    <property type="match status" value="1"/>
</dbReference>
<dbReference type="InterPro" id="IPR008476">
    <property type="entry name" value="PBDC1_metazoa/fungi"/>
</dbReference>
<name>A0A0C9R3C7_9HYME</name>
<feature type="non-terminal residue" evidence="3">
    <location>
        <position position="1"/>
    </location>
</feature>
<dbReference type="InterPro" id="IPR021148">
    <property type="entry name" value="Polysacc_synth_dom"/>
</dbReference>
<dbReference type="Gene3D" id="1.10.3560.10">
    <property type="entry name" value="yst0336 like domain"/>
    <property type="match status" value="1"/>
</dbReference>